<dbReference type="AlphaFoldDB" id="A0A5E7Y0Z5"/>
<accession>A0A5E7Y0Z5</accession>
<dbReference type="EMBL" id="CABVLI010000025">
    <property type="protein sequence ID" value="VVS99647.1"/>
    <property type="molecule type" value="Genomic_DNA"/>
</dbReference>
<sequence>MPAVALGTAGDIRDGHGAGLVELAGELAVDGVRPARGGDLVTGAGIARCFTGPVPEVIAVTQRNRHQQGEASERAVPPPVPPAPAQLMGAAIGGIGGKTIVQGGVRGRVSIDPTAQGLSRPGKAICGPMTRSGLRTGRQNRRVDQAGRYGRVAGFLILGTLGVPGGGIGEAGAYVGHQVAQGAETGKDALNVGIEVGEEAVRLGGVGGTARATGSRGRRVGGHVELGRVELAGRGIGPVLATTPHPSASLIVELARLFEQAARVVVAVAVHQRSSPGSVHPSNGFLS</sequence>
<dbReference type="Proteomes" id="UP000326857">
    <property type="component" value="Unassembled WGS sequence"/>
</dbReference>
<proteinExistence type="predicted"/>
<organism evidence="1 2">
    <name type="scientific">Sphingomonas aurantiaca</name>
    <dbReference type="NCBI Taxonomy" id="185949"/>
    <lineage>
        <taxon>Bacteria</taxon>
        <taxon>Pseudomonadati</taxon>
        <taxon>Pseudomonadota</taxon>
        <taxon>Alphaproteobacteria</taxon>
        <taxon>Sphingomonadales</taxon>
        <taxon>Sphingomonadaceae</taxon>
        <taxon>Sphingomonas</taxon>
    </lineage>
</organism>
<gene>
    <name evidence="1" type="ORF">SPHINGO391_310017</name>
</gene>
<evidence type="ECO:0000313" key="2">
    <source>
        <dbReference type="Proteomes" id="UP000326857"/>
    </source>
</evidence>
<name>A0A5E7Y0Z5_9SPHN</name>
<reference evidence="1 2" key="1">
    <citation type="submission" date="2019-09" db="EMBL/GenBank/DDBJ databases">
        <authorList>
            <person name="Dittami M. S."/>
        </authorList>
    </citation>
    <scope>NUCLEOTIDE SEQUENCE [LARGE SCALE GENOMIC DNA]</scope>
    <source>
        <strain evidence="1">SPHINGO391</strain>
    </source>
</reference>
<protein>
    <submittedName>
        <fullName evidence="1">Uncharacterized protein</fullName>
    </submittedName>
</protein>
<evidence type="ECO:0000313" key="1">
    <source>
        <dbReference type="EMBL" id="VVS99647.1"/>
    </source>
</evidence>